<dbReference type="Pfam" id="PF00067">
    <property type="entry name" value="p450"/>
    <property type="match status" value="1"/>
</dbReference>
<dbReference type="SUPFAM" id="SSF48264">
    <property type="entry name" value="Cytochrome P450"/>
    <property type="match status" value="1"/>
</dbReference>
<evidence type="ECO:0000256" key="2">
    <source>
        <dbReference type="ARBA" id="ARBA00003690"/>
    </source>
</evidence>
<evidence type="ECO:0000313" key="16">
    <source>
        <dbReference type="Proteomes" id="UP000823941"/>
    </source>
</evidence>
<reference evidence="15 16" key="1">
    <citation type="submission" date="2021-06" db="EMBL/GenBank/DDBJ databases">
        <title>A haploid diamondback moth (Plutella xylostella L.) genome assembly resolves 31 chromosomes and identifies a diamide resistance mutation.</title>
        <authorList>
            <person name="Ward C.M."/>
            <person name="Perry K.D."/>
            <person name="Baker G."/>
            <person name="Powis K."/>
            <person name="Heckel D.G."/>
            <person name="Baxter S.W."/>
        </authorList>
    </citation>
    <scope>NUCLEOTIDE SEQUENCE [LARGE SCALE GENOMIC DNA]</scope>
    <source>
        <strain evidence="15 16">LV</strain>
        <tissue evidence="15">Single pupa</tissue>
    </source>
</reference>
<evidence type="ECO:0000256" key="12">
    <source>
        <dbReference type="ARBA" id="ARBA00023033"/>
    </source>
</evidence>
<dbReference type="PANTHER" id="PTHR24291">
    <property type="entry name" value="CYTOCHROME P450 FAMILY 4"/>
    <property type="match status" value="1"/>
</dbReference>
<keyword evidence="16" id="KW-1185">Reference proteome</keyword>
<evidence type="ECO:0008006" key="17">
    <source>
        <dbReference type="Google" id="ProtNLM"/>
    </source>
</evidence>
<comment type="cofactor">
    <cofactor evidence="1">
        <name>heme</name>
        <dbReference type="ChEBI" id="CHEBI:30413"/>
    </cofactor>
</comment>
<keyword evidence="7 14" id="KW-0479">Metal-binding</keyword>
<evidence type="ECO:0000256" key="14">
    <source>
        <dbReference type="RuleBase" id="RU000461"/>
    </source>
</evidence>
<name>A0ABQ7PWP4_PLUXY</name>
<keyword evidence="12 14" id="KW-0503">Monooxygenase</keyword>
<dbReference type="InterPro" id="IPR017972">
    <property type="entry name" value="Cyt_P450_CS"/>
</dbReference>
<keyword evidence="13" id="KW-0472">Membrane</keyword>
<comment type="function">
    <text evidence="2">May be involved in the metabolism of insect hormones and in the breakdown of synthetic insecticides.</text>
</comment>
<proteinExistence type="inferred from homology"/>
<protein>
    <recommendedName>
        <fullName evidence="17">Cytochrome P450</fullName>
    </recommendedName>
</protein>
<keyword evidence="11 14" id="KW-0408">Iron</keyword>
<dbReference type="InterPro" id="IPR036396">
    <property type="entry name" value="Cyt_P450_sf"/>
</dbReference>
<evidence type="ECO:0000256" key="11">
    <source>
        <dbReference type="ARBA" id="ARBA00023004"/>
    </source>
</evidence>
<evidence type="ECO:0000256" key="6">
    <source>
        <dbReference type="ARBA" id="ARBA00022617"/>
    </source>
</evidence>
<accession>A0ABQ7PWP4</accession>
<dbReference type="EMBL" id="JAHIBW010000026">
    <property type="protein sequence ID" value="KAG7297324.1"/>
    <property type="molecule type" value="Genomic_DNA"/>
</dbReference>
<gene>
    <name evidence="15" type="ORF">JYU34_019296</name>
</gene>
<comment type="subcellular location">
    <subcellularLocation>
        <location evidence="4">Endoplasmic reticulum membrane</location>
        <topology evidence="4">Peripheral membrane protein</topology>
    </subcellularLocation>
    <subcellularLocation>
        <location evidence="3">Microsome membrane</location>
        <topology evidence="3">Peripheral membrane protein</topology>
    </subcellularLocation>
</comment>
<evidence type="ECO:0000256" key="3">
    <source>
        <dbReference type="ARBA" id="ARBA00004174"/>
    </source>
</evidence>
<evidence type="ECO:0000256" key="9">
    <source>
        <dbReference type="ARBA" id="ARBA00022848"/>
    </source>
</evidence>
<dbReference type="Proteomes" id="UP000823941">
    <property type="component" value="Chromosome 26"/>
</dbReference>
<keyword evidence="10 14" id="KW-0560">Oxidoreductase</keyword>
<keyword evidence="8" id="KW-0256">Endoplasmic reticulum</keyword>
<sequence>MTLENICQTVMGLPAETMKTVVDDRYTQTAKTLLDVLITRLQKFWFHSDILYHFSSLKKEESRLIKIAHEITWKVVRHRKAMLQNLPSNHGTDQEPNRLSFLDLLLDWHAKGHLSEAQVKEEVDSMLIAGYDTVATQVLYTLIVLGSLPDVQQKVYSELQEVFGSHSAVTKEGLSKLVYLDAVVKEVMRMYPTIGALDRRIDQDINTAFILIWGIHRHPCWGDDAHHFDPQRWLQRRVPADLGAYAAFGLGRRVCIGRSYAYLSMKTTIVHILRRYQVKANLPNLELKFDLLTKPVCGHHISLELRDK</sequence>
<keyword evidence="9" id="KW-0492">Microsome</keyword>
<evidence type="ECO:0000256" key="1">
    <source>
        <dbReference type="ARBA" id="ARBA00001971"/>
    </source>
</evidence>
<dbReference type="InterPro" id="IPR001128">
    <property type="entry name" value="Cyt_P450"/>
</dbReference>
<comment type="caution">
    <text evidence="15">The sequence shown here is derived from an EMBL/GenBank/DDBJ whole genome shotgun (WGS) entry which is preliminary data.</text>
</comment>
<dbReference type="PRINTS" id="PR00385">
    <property type="entry name" value="P450"/>
</dbReference>
<dbReference type="InterPro" id="IPR002401">
    <property type="entry name" value="Cyt_P450_E_grp-I"/>
</dbReference>
<evidence type="ECO:0000256" key="4">
    <source>
        <dbReference type="ARBA" id="ARBA00004406"/>
    </source>
</evidence>
<evidence type="ECO:0000256" key="7">
    <source>
        <dbReference type="ARBA" id="ARBA00022723"/>
    </source>
</evidence>
<comment type="similarity">
    <text evidence="5 14">Belongs to the cytochrome P450 family.</text>
</comment>
<dbReference type="PANTHER" id="PTHR24291:SF189">
    <property type="entry name" value="CYTOCHROME P450 4C3-RELATED"/>
    <property type="match status" value="1"/>
</dbReference>
<dbReference type="InterPro" id="IPR050196">
    <property type="entry name" value="Cytochrome_P450_Monoox"/>
</dbReference>
<evidence type="ECO:0000256" key="10">
    <source>
        <dbReference type="ARBA" id="ARBA00023002"/>
    </source>
</evidence>
<dbReference type="PROSITE" id="PS00086">
    <property type="entry name" value="CYTOCHROME_P450"/>
    <property type="match status" value="1"/>
</dbReference>
<evidence type="ECO:0000256" key="5">
    <source>
        <dbReference type="ARBA" id="ARBA00010617"/>
    </source>
</evidence>
<dbReference type="Gene3D" id="1.10.630.10">
    <property type="entry name" value="Cytochrome P450"/>
    <property type="match status" value="1"/>
</dbReference>
<dbReference type="PRINTS" id="PR00463">
    <property type="entry name" value="EP450I"/>
</dbReference>
<evidence type="ECO:0000313" key="15">
    <source>
        <dbReference type="EMBL" id="KAG7297324.1"/>
    </source>
</evidence>
<organism evidence="15 16">
    <name type="scientific">Plutella xylostella</name>
    <name type="common">Diamondback moth</name>
    <name type="synonym">Plutella maculipennis</name>
    <dbReference type="NCBI Taxonomy" id="51655"/>
    <lineage>
        <taxon>Eukaryota</taxon>
        <taxon>Metazoa</taxon>
        <taxon>Ecdysozoa</taxon>
        <taxon>Arthropoda</taxon>
        <taxon>Hexapoda</taxon>
        <taxon>Insecta</taxon>
        <taxon>Pterygota</taxon>
        <taxon>Neoptera</taxon>
        <taxon>Endopterygota</taxon>
        <taxon>Lepidoptera</taxon>
        <taxon>Glossata</taxon>
        <taxon>Ditrysia</taxon>
        <taxon>Yponomeutoidea</taxon>
        <taxon>Plutellidae</taxon>
        <taxon>Plutella</taxon>
    </lineage>
</organism>
<evidence type="ECO:0000256" key="13">
    <source>
        <dbReference type="ARBA" id="ARBA00023136"/>
    </source>
</evidence>
<keyword evidence="6 14" id="KW-0349">Heme</keyword>
<evidence type="ECO:0000256" key="8">
    <source>
        <dbReference type="ARBA" id="ARBA00022824"/>
    </source>
</evidence>